<evidence type="ECO:0000256" key="6">
    <source>
        <dbReference type="ARBA" id="ARBA00055988"/>
    </source>
</evidence>
<evidence type="ECO:0000256" key="5">
    <source>
        <dbReference type="ARBA" id="ARBA00023128"/>
    </source>
</evidence>
<dbReference type="InterPro" id="IPR003593">
    <property type="entry name" value="AAA+_ATPase"/>
</dbReference>
<sequence>MSRETASRRISNLRHILDRSQAISGIKFFCSSSGNEFVSIGDVSVKTENPKNPALVPIKYIPEGKIPQSLLQHLRWIMQKDVLGQDIFLIGAPGPLRRSVAMMYLELTLREAEYISLSRDTTDSDLKQRREIQSGTSHHIDQCAVRAATEGRVLILEGIEKAERNVLPVLNNLLENREMQLDDGRFLMSAERYDKLLKDHSKEELDSWNLVRVSEKFRVIALGLPVPRYTGNPLDPPLRSRFQARDVPTVPYQEHLTMLKDVGKDLLPEKLNQVLSFASTLRTEESRQLSLPDFPIDNIHKIVDIMKDVPIANVQRLLELMYPYHILLTKEGKTAVEDSLKTFNLKQELEPSMFISEISRKGNEAEVTVMQNRTSATFKVKSGTNNEQRLIEEFVATGYHDNMLAEMMLSHKVHDLCIVGPRGCGKSIVVNQFANMLGYNVEHIMLYQDMSARDLLQQRTTTQSGDTIWQPSALVTAAREGSLVVLDGVHRANAGTFAVLQRLIHDRELSLFDGTKLMGHDRYNELKSKHSLTDEELANRNVFPIHPSFRIVALSEPPSSANQQNWLTSEMLTMFLYHTMDGLTKFDEQHIINKLVPKAEGLDPILQVTHKLRESTDSNLKSIATSLSTRQLLRIAKRLYTYPGDNVYDVVQKACLAKFLPRLTRTALEEELERMNIAKKQVITGVENIENSITCGIKNGVLRIGNTTVDINQTDAKMKVPDVLFYENPQHLMVMEDMLKDYLLGEHLLLVGNQGVGKNKIIDRFLSLLNRPREYIQLHRDTTIQTLTLQPTVVDGVIKFEDSPLVKAVKKGYVLVVDEADKAPTNVTCILKTLVENGEMHLSDGRRIVNANSSLEPSEKIIKSHPDFRMMVLANRPGFPFLGNDFFGAMGDIFSAHAIDNPDVTSEMEMLRQYGPQVPEHILKKLVLAFGELRTMADEGQINYPYSTREVVNMVKHLQKYPNEGLSSVVQNVFDFDSYNKELKETVVETMHKHGVPIGANPNNIKLAKTINLPDFVNIGKIQLIRSPEASVCSVEDKKFRVKGTVRNALQNFPLEKTEARSILFSEQESHWTLPLHETSAVVDVAVTKAQMRSPVQDKKSLEDIIHVITANPISLYSMNASKQHLTCIDLYNFFPTTKVSSRFKPKITIIPLSSPLDYSIVLHEEETNTTLLINYENGDVSKLETQTMLESAAQKVTKNFRSYQGLYRICGDFTHETHQILIYKKNESKIEVIDLLQGICHCVTLPGKISNLHMPSRYDWLINDDENNKRYLISHTKENPYEYTIQTLSEANSDLEMIVAEMDRVSNSPMHSTHLSHVLNEQIESPNRVLMNSQTYASIAVGFPELSSSDIYTIPRKVDNTANEYFKKLVSGKAKGTPVAYLPNTSQVVRLMPTYGVPEEAGVTRESARYLSGYLEVTDPLNKKIRYLPIPGVSNYSVYNQWFVRDSDVDIIMSPTSNDGIVTVDGGGCVRLWETSIAHLDSSLGSWRQMIGSMDFENLQITRGKDGPQPPMDFSGPKHGRVDPSNAPHVGGNQWAGGSGGRDTAGMGGGGGPYRLDSGHDVTQIPDWQKMNIPPEVLLAAREMGLKAWKERLKQIEMSEYDGEMYDRFSQAVQRQVQSLRVILENLQAKGKERQWLKHQSHGDLDETKLIEGLAGEKSIYKRRGEKEPEMGTPQQKPKLLRLVVDVSGSMYRFNGYDGRLERSLEACLMVMEALENFEHKVKFEIVGHSGEGPSFDMLKKDKLPKNNKERLNVLKTMHAHSQFCISGDHTIEATEEAIKKIKEEEADEHFVIVLSDANLDRYGIRPKHLTEVLTMDEEVNSYIIFIGSLGNQAQSLVKQLPSGRGFLCMETKNLPQILQQIFTSTMLAT</sequence>
<dbReference type="InterPro" id="IPR011704">
    <property type="entry name" value="ATPase_dyneun-rel_AAA"/>
</dbReference>
<keyword evidence="4" id="KW-0809">Transit peptide</keyword>
<evidence type="ECO:0000256" key="4">
    <source>
        <dbReference type="ARBA" id="ARBA00022946"/>
    </source>
</evidence>
<reference evidence="9 10" key="1">
    <citation type="submission" date="2020-08" db="EMBL/GenBank/DDBJ databases">
        <authorList>
            <person name="Hejnol A."/>
        </authorList>
    </citation>
    <scope>NUCLEOTIDE SEQUENCE [LARGE SCALE GENOMIC DNA]</scope>
</reference>
<keyword evidence="5" id="KW-0496">Mitochondrion</keyword>
<dbReference type="EMBL" id="CAJFCJ010000016">
    <property type="protein sequence ID" value="CAD5122119.1"/>
    <property type="molecule type" value="Genomic_DNA"/>
</dbReference>
<dbReference type="SMART" id="SM00327">
    <property type="entry name" value="VWA"/>
    <property type="match status" value="1"/>
</dbReference>
<evidence type="ECO:0000259" key="8">
    <source>
        <dbReference type="PROSITE" id="PS50234"/>
    </source>
</evidence>
<organism evidence="9 10">
    <name type="scientific">Dimorphilus gyrociliatus</name>
    <dbReference type="NCBI Taxonomy" id="2664684"/>
    <lineage>
        <taxon>Eukaryota</taxon>
        <taxon>Metazoa</taxon>
        <taxon>Spiralia</taxon>
        <taxon>Lophotrochozoa</taxon>
        <taxon>Annelida</taxon>
        <taxon>Polychaeta</taxon>
        <taxon>Polychaeta incertae sedis</taxon>
        <taxon>Dinophilidae</taxon>
        <taxon>Dimorphilus</taxon>
    </lineage>
</organism>
<gene>
    <name evidence="9" type="ORF">DGYR_LOCUS9969</name>
</gene>
<dbReference type="FunFam" id="3.40.50.300:FF:000663">
    <property type="entry name" value="von Willebrand factor A domain containing 8"/>
    <property type="match status" value="1"/>
</dbReference>
<dbReference type="InterPro" id="IPR039891">
    <property type="entry name" value="VWA8"/>
</dbReference>
<keyword evidence="3" id="KW-0067">ATP-binding</keyword>
<dbReference type="GO" id="GO:0005524">
    <property type="term" value="F:ATP binding"/>
    <property type="evidence" value="ECO:0007669"/>
    <property type="project" value="UniProtKB-KW"/>
</dbReference>
<dbReference type="FunFam" id="3.40.50.300:FF:000587">
    <property type="entry name" value="von Willebrand factor A domain containing 8"/>
    <property type="match status" value="1"/>
</dbReference>
<dbReference type="SUPFAM" id="SSF53300">
    <property type="entry name" value="vWA-like"/>
    <property type="match status" value="1"/>
</dbReference>
<dbReference type="InterPro" id="IPR036465">
    <property type="entry name" value="vWFA_dom_sf"/>
</dbReference>
<evidence type="ECO:0000256" key="1">
    <source>
        <dbReference type="ARBA" id="ARBA00004173"/>
    </source>
</evidence>
<dbReference type="Proteomes" id="UP000549394">
    <property type="component" value="Unassembled WGS sequence"/>
</dbReference>
<dbReference type="SUPFAM" id="SSF52540">
    <property type="entry name" value="P-loop containing nucleoside triphosphate hydrolases"/>
    <property type="match status" value="3"/>
</dbReference>
<dbReference type="GO" id="GO:0016887">
    <property type="term" value="F:ATP hydrolysis activity"/>
    <property type="evidence" value="ECO:0007669"/>
    <property type="project" value="InterPro"/>
</dbReference>
<keyword evidence="10" id="KW-1185">Reference proteome</keyword>
<dbReference type="OrthoDB" id="5186at2759"/>
<dbReference type="GO" id="GO:0005739">
    <property type="term" value="C:mitochondrion"/>
    <property type="evidence" value="ECO:0007669"/>
    <property type="project" value="UniProtKB-SubCell"/>
</dbReference>
<dbReference type="SMART" id="SM00382">
    <property type="entry name" value="AAA"/>
    <property type="match status" value="2"/>
</dbReference>
<proteinExistence type="predicted"/>
<dbReference type="Gene3D" id="3.40.50.300">
    <property type="entry name" value="P-loop containing nucleotide triphosphate hydrolases"/>
    <property type="match status" value="3"/>
</dbReference>
<feature type="domain" description="VWFA" evidence="8">
    <location>
        <begin position="1681"/>
        <end position="1863"/>
    </location>
</feature>
<dbReference type="InterPro" id="IPR027417">
    <property type="entry name" value="P-loop_NTPase"/>
</dbReference>
<dbReference type="InterPro" id="IPR002035">
    <property type="entry name" value="VWF_A"/>
</dbReference>
<name>A0A7I8W0L1_9ANNE</name>
<comment type="caution">
    <text evidence="9">The sequence shown here is derived from an EMBL/GenBank/DDBJ whole genome shotgun (WGS) entry which is preliminary data.</text>
</comment>
<evidence type="ECO:0000256" key="2">
    <source>
        <dbReference type="ARBA" id="ARBA00022741"/>
    </source>
</evidence>
<keyword evidence="2" id="KW-0547">Nucleotide-binding</keyword>
<dbReference type="Pfam" id="PF07728">
    <property type="entry name" value="AAA_5"/>
    <property type="match status" value="3"/>
</dbReference>
<comment type="subcellular location">
    <subcellularLocation>
        <location evidence="1">Mitochondrion</location>
    </subcellularLocation>
</comment>
<dbReference type="PROSITE" id="PS50234">
    <property type="entry name" value="VWFA"/>
    <property type="match status" value="1"/>
</dbReference>
<evidence type="ECO:0000313" key="9">
    <source>
        <dbReference type="EMBL" id="CAD5122119.1"/>
    </source>
</evidence>
<dbReference type="Gene3D" id="3.40.50.410">
    <property type="entry name" value="von Willebrand factor, type A domain"/>
    <property type="match status" value="1"/>
</dbReference>
<accession>A0A7I8W0L1</accession>
<evidence type="ECO:0000256" key="7">
    <source>
        <dbReference type="ARBA" id="ARBA00070377"/>
    </source>
</evidence>
<dbReference type="PANTHER" id="PTHR21610:SF9">
    <property type="entry name" value="VON WILLEBRAND FACTOR A DOMAIN-CONTAINING PROTEIN 8"/>
    <property type="match status" value="1"/>
</dbReference>
<evidence type="ECO:0000313" key="10">
    <source>
        <dbReference type="Proteomes" id="UP000549394"/>
    </source>
</evidence>
<evidence type="ECO:0000256" key="3">
    <source>
        <dbReference type="ARBA" id="ARBA00022840"/>
    </source>
</evidence>
<comment type="function">
    <text evidence="6">Exhibits ATPase activity in vitro.</text>
</comment>
<dbReference type="PANTHER" id="PTHR21610">
    <property type="entry name" value="VON WILLEBRAND FACTOR A DOMAIN-CONTAINING PROTEIN 8"/>
    <property type="match status" value="1"/>
</dbReference>
<protein>
    <recommendedName>
        <fullName evidence="7">von Willebrand factor A domain-containing protein 8</fullName>
    </recommendedName>
</protein>